<name>A0ABP6WXF4_9ACTN</name>
<dbReference type="Proteomes" id="UP001500630">
    <property type="component" value="Unassembled WGS sequence"/>
</dbReference>
<evidence type="ECO:0000256" key="1">
    <source>
        <dbReference type="SAM" id="MobiDB-lite"/>
    </source>
</evidence>
<comment type="caution">
    <text evidence="2">The sequence shown here is derived from an EMBL/GenBank/DDBJ whole genome shotgun (WGS) entry which is preliminary data.</text>
</comment>
<protein>
    <submittedName>
        <fullName evidence="2">Uncharacterized protein</fullName>
    </submittedName>
</protein>
<sequence>MISLASHAPVMPGRVLGARPGRDEDLEVPVSERSEPTIGPGVSVPAGECA</sequence>
<gene>
    <name evidence="2" type="ORF">GCM10022419_043560</name>
</gene>
<feature type="region of interest" description="Disordered" evidence="1">
    <location>
        <begin position="1"/>
        <end position="50"/>
    </location>
</feature>
<organism evidence="2 3">
    <name type="scientific">Nonomuraea rosea</name>
    <dbReference type="NCBI Taxonomy" id="638574"/>
    <lineage>
        <taxon>Bacteria</taxon>
        <taxon>Bacillati</taxon>
        <taxon>Actinomycetota</taxon>
        <taxon>Actinomycetes</taxon>
        <taxon>Streptosporangiales</taxon>
        <taxon>Streptosporangiaceae</taxon>
        <taxon>Nonomuraea</taxon>
    </lineage>
</organism>
<dbReference type="EMBL" id="BAABDQ010000008">
    <property type="protein sequence ID" value="GAA3558226.1"/>
    <property type="molecule type" value="Genomic_DNA"/>
</dbReference>
<keyword evidence="3" id="KW-1185">Reference proteome</keyword>
<reference evidence="3" key="1">
    <citation type="journal article" date="2019" name="Int. J. Syst. Evol. Microbiol.">
        <title>The Global Catalogue of Microorganisms (GCM) 10K type strain sequencing project: providing services to taxonomists for standard genome sequencing and annotation.</title>
        <authorList>
            <consortium name="The Broad Institute Genomics Platform"/>
            <consortium name="The Broad Institute Genome Sequencing Center for Infectious Disease"/>
            <person name="Wu L."/>
            <person name="Ma J."/>
        </authorList>
    </citation>
    <scope>NUCLEOTIDE SEQUENCE [LARGE SCALE GENOMIC DNA]</scope>
    <source>
        <strain evidence="3">JCM 17326</strain>
    </source>
</reference>
<evidence type="ECO:0000313" key="3">
    <source>
        <dbReference type="Proteomes" id="UP001500630"/>
    </source>
</evidence>
<proteinExistence type="predicted"/>
<evidence type="ECO:0000313" key="2">
    <source>
        <dbReference type="EMBL" id="GAA3558226.1"/>
    </source>
</evidence>
<accession>A0ABP6WXF4</accession>